<dbReference type="OrthoDB" id="47007at2759"/>
<dbReference type="InterPro" id="IPR036291">
    <property type="entry name" value="NAD(P)-bd_dom_sf"/>
</dbReference>
<dbReference type="AlphaFoldDB" id="A0A9P4UJ82"/>
<dbReference type="GO" id="GO:0016614">
    <property type="term" value="F:oxidoreductase activity, acting on CH-OH group of donors"/>
    <property type="evidence" value="ECO:0007669"/>
    <property type="project" value="UniProtKB-ARBA"/>
</dbReference>
<dbReference type="InterPro" id="IPR002347">
    <property type="entry name" value="SDR_fam"/>
</dbReference>
<evidence type="ECO:0000313" key="4">
    <source>
        <dbReference type="Proteomes" id="UP000799441"/>
    </source>
</evidence>
<dbReference type="Gene3D" id="3.40.50.720">
    <property type="entry name" value="NAD(P)-binding Rossmann-like Domain"/>
    <property type="match status" value="1"/>
</dbReference>
<reference evidence="3" key="1">
    <citation type="journal article" date="2020" name="Stud. Mycol.">
        <title>101 Dothideomycetes genomes: a test case for predicting lifestyles and emergence of pathogens.</title>
        <authorList>
            <person name="Haridas S."/>
            <person name="Albert R."/>
            <person name="Binder M."/>
            <person name="Bloem J."/>
            <person name="Labutti K."/>
            <person name="Salamov A."/>
            <person name="Andreopoulos B."/>
            <person name="Baker S."/>
            <person name="Barry K."/>
            <person name="Bills G."/>
            <person name="Bluhm B."/>
            <person name="Cannon C."/>
            <person name="Castanera R."/>
            <person name="Culley D."/>
            <person name="Daum C."/>
            <person name="Ezra D."/>
            <person name="Gonzalez J."/>
            <person name="Henrissat B."/>
            <person name="Kuo A."/>
            <person name="Liang C."/>
            <person name="Lipzen A."/>
            <person name="Lutzoni F."/>
            <person name="Magnuson J."/>
            <person name="Mondo S."/>
            <person name="Nolan M."/>
            <person name="Ohm R."/>
            <person name="Pangilinan J."/>
            <person name="Park H.-J."/>
            <person name="Ramirez L."/>
            <person name="Alfaro M."/>
            <person name="Sun H."/>
            <person name="Tritt A."/>
            <person name="Yoshinaga Y."/>
            <person name="Zwiers L.-H."/>
            <person name="Turgeon B."/>
            <person name="Goodwin S."/>
            <person name="Spatafora J."/>
            <person name="Crous P."/>
            <person name="Grigoriev I."/>
        </authorList>
    </citation>
    <scope>NUCLEOTIDE SEQUENCE</scope>
    <source>
        <strain evidence="3">CBS 116435</strain>
    </source>
</reference>
<dbReference type="PANTHER" id="PTHR48107">
    <property type="entry name" value="NADPH-DEPENDENT ALDEHYDE REDUCTASE-LIKE PROTEIN, CHLOROPLASTIC-RELATED"/>
    <property type="match status" value="1"/>
</dbReference>
<dbReference type="Pfam" id="PF13561">
    <property type="entry name" value="adh_short_C2"/>
    <property type="match status" value="1"/>
</dbReference>
<proteinExistence type="inferred from homology"/>
<dbReference type="PRINTS" id="PR00080">
    <property type="entry name" value="SDRFAMILY"/>
</dbReference>
<comment type="caution">
    <text evidence="3">The sequence shown here is derived from an EMBL/GenBank/DDBJ whole genome shotgun (WGS) entry which is preliminary data.</text>
</comment>
<evidence type="ECO:0000256" key="2">
    <source>
        <dbReference type="ARBA" id="ARBA00023002"/>
    </source>
</evidence>
<dbReference type="EMBL" id="MU003896">
    <property type="protein sequence ID" value="KAF2716099.1"/>
    <property type="molecule type" value="Genomic_DNA"/>
</dbReference>
<name>A0A9P4UJ82_9PEZI</name>
<keyword evidence="2" id="KW-0560">Oxidoreductase</keyword>
<organism evidence="3 4">
    <name type="scientific">Polychaeton citri CBS 116435</name>
    <dbReference type="NCBI Taxonomy" id="1314669"/>
    <lineage>
        <taxon>Eukaryota</taxon>
        <taxon>Fungi</taxon>
        <taxon>Dikarya</taxon>
        <taxon>Ascomycota</taxon>
        <taxon>Pezizomycotina</taxon>
        <taxon>Dothideomycetes</taxon>
        <taxon>Dothideomycetidae</taxon>
        <taxon>Capnodiales</taxon>
        <taxon>Capnodiaceae</taxon>
        <taxon>Polychaeton</taxon>
    </lineage>
</organism>
<protein>
    <submittedName>
        <fullName evidence="3">Short-chain dehydrogenase</fullName>
    </submittedName>
</protein>
<sequence length="250" mass="26811">MSLKGQTAFIAGGAKNLGGLIASTLAAEGANIAIHYHSASVTKTAESLAAELKQKYAGIKVELYQADLIQTSNVKQVFANILKDFGKLDIVINTVGMVLKKALAEVTEQEYDTMFAVNSKSAFFIDQEAAKTVSDGGKIINIVTALLAAYTPFYSVYQGSKSPVEWFTKGLSKELMSRRISVNAIAPGPMDTPFFYGQETDASVAYLKSVAIDGRLTKIEDIAPLVKFLVTDGSWITGQVLFASGGFVTR</sequence>
<accession>A0A9P4UJ82</accession>
<gene>
    <name evidence="3" type="ORF">K431DRAFT_316793</name>
</gene>
<keyword evidence="4" id="KW-1185">Reference proteome</keyword>
<evidence type="ECO:0000256" key="1">
    <source>
        <dbReference type="ARBA" id="ARBA00006484"/>
    </source>
</evidence>
<dbReference type="Proteomes" id="UP000799441">
    <property type="component" value="Unassembled WGS sequence"/>
</dbReference>
<dbReference type="PRINTS" id="PR00081">
    <property type="entry name" value="GDHRDH"/>
</dbReference>
<comment type="similarity">
    <text evidence="1">Belongs to the short-chain dehydrogenases/reductases (SDR) family.</text>
</comment>
<dbReference type="PANTHER" id="PTHR48107:SF7">
    <property type="entry name" value="RE15974P"/>
    <property type="match status" value="1"/>
</dbReference>
<dbReference type="NCBIfam" id="NF009385">
    <property type="entry name" value="PRK12744.1"/>
    <property type="match status" value="1"/>
</dbReference>
<evidence type="ECO:0000313" key="3">
    <source>
        <dbReference type="EMBL" id="KAF2716099.1"/>
    </source>
</evidence>
<dbReference type="SUPFAM" id="SSF51735">
    <property type="entry name" value="NAD(P)-binding Rossmann-fold domains"/>
    <property type="match status" value="1"/>
</dbReference>